<feature type="domain" description="Histone chaperone RTT106/FACT complex subunit SPT16-like middle" evidence="6">
    <location>
        <begin position="202"/>
        <end position="293"/>
    </location>
</feature>
<dbReference type="InterPro" id="IPR013719">
    <property type="entry name" value="RTT106/SPT16-like_middle_dom"/>
</dbReference>
<dbReference type="EMBL" id="KV453843">
    <property type="protein sequence ID" value="ODV88572.1"/>
    <property type="molecule type" value="Genomic_DNA"/>
</dbReference>
<comment type="similarity">
    <text evidence="1">Belongs to the RTT106 family.</text>
</comment>
<dbReference type="PANTHER" id="PTHR45849:SF3">
    <property type="entry name" value="HISTONE CHAPERONE RTT106"/>
    <property type="match status" value="1"/>
</dbReference>
<feature type="compositionally biased region" description="Basic and acidic residues" evidence="5">
    <location>
        <begin position="288"/>
        <end position="298"/>
    </location>
</feature>
<evidence type="ECO:0000256" key="2">
    <source>
        <dbReference type="ARBA" id="ARBA00017355"/>
    </source>
</evidence>
<protein>
    <recommendedName>
        <fullName evidence="2">Histone chaperone RTT106</fullName>
    </recommendedName>
    <alternativeName>
        <fullName evidence="3">Histone chaperone rtt106</fullName>
    </alternativeName>
</protein>
<evidence type="ECO:0000259" key="6">
    <source>
        <dbReference type="SMART" id="SM01287"/>
    </source>
</evidence>
<feature type="compositionally biased region" description="Acidic residues" evidence="5">
    <location>
        <begin position="330"/>
        <end position="339"/>
    </location>
</feature>
<proteinExistence type="inferred from homology"/>
<feature type="compositionally biased region" description="Acidic residues" evidence="5">
    <location>
        <begin position="354"/>
        <end position="384"/>
    </location>
</feature>
<evidence type="ECO:0000256" key="5">
    <source>
        <dbReference type="SAM" id="MobiDB-lite"/>
    </source>
</evidence>
<dbReference type="PANTHER" id="PTHR45849">
    <property type="entry name" value="FACT COMPLEX SUBUNIT SSRP1"/>
    <property type="match status" value="1"/>
</dbReference>
<feature type="region of interest" description="Disordered" evidence="5">
    <location>
        <begin position="288"/>
        <end position="404"/>
    </location>
</feature>
<organism evidence="7 8">
    <name type="scientific">Tortispora caseinolytica NRRL Y-17796</name>
    <dbReference type="NCBI Taxonomy" id="767744"/>
    <lineage>
        <taxon>Eukaryota</taxon>
        <taxon>Fungi</taxon>
        <taxon>Dikarya</taxon>
        <taxon>Ascomycota</taxon>
        <taxon>Saccharomycotina</taxon>
        <taxon>Trigonopsidomycetes</taxon>
        <taxon>Trigonopsidales</taxon>
        <taxon>Trigonopsidaceae</taxon>
        <taxon>Tortispora</taxon>
    </lineage>
</organism>
<feature type="compositionally biased region" description="Low complexity" evidence="5">
    <location>
        <begin position="385"/>
        <end position="395"/>
    </location>
</feature>
<evidence type="ECO:0000313" key="7">
    <source>
        <dbReference type="EMBL" id="ODV88572.1"/>
    </source>
</evidence>
<sequence>MDEIQAYFAAESKRQMDEIEECFGGDRALFECIREFISDDGNKLSVFLEFAQYKKSVAEYEQRRKKARLNRSISSYIGESESITVKDVSVLIPVRKKCAIGVSQRCVYINDGETIVSDPELIAVLPVPDKATKQFNIVFNEGDNTIMINVNKSPVDMAKVETRGLVADLQPLPLVDFMIDAVERFGMVVSRPLHREIESKKKGLASAYLGSRDGYLFFLDEYLLFGFKKPLVVLPLSAIESVSYVSITRLTFNIVVSFFDETKKDIELSMIDQSAYQAIDEYVKEKGMNDRSMADSRRAKAAANAEMPAELEQAEHSLAAQSEPVPEPPADSDDEELDGNFESGTEDGGSPSGSEEDVEEDVEVDLEEGSEEENDEEDDSEEGTNNESESGNIEEFGIDPMVPSNVEQYANQIGSFGFL</sequence>
<dbReference type="AlphaFoldDB" id="A0A1E4T9Z3"/>
<feature type="compositionally biased region" description="Low complexity" evidence="5">
    <location>
        <begin position="301"/>
        <end position="310"/>
    </location>
</feature>
<dbReference type="OrthoDB" id="75754at2759"/>
<dbReference type="SUPFAM" id="SSF50729">
    <property type="entry name" value="PH domain-like"/>
    <property type="match status" value="1"/>
</dbReference>
<dbReference type="InterPro" id="IPR011993">
    <property type="entry name" value="PH-like_dom_sf"/>
</dbReference>
<dbReference type="Gene3D" id="2.30.29.30">
    <property type="entry name" value="Pleckstrin-homology domain (PH domain)/Phosphotyrosine-binding domain (PTB)"/>
    <property type="match status" value="1"/>
</dbReference>
<dbReference type="GO" id="GO:0042393">
    <property type="term" value="F:histone binding"/>
    <property type="evidence" value="ECO:0007669"/>
    <property type="project" value="TreeGrafter"/>
</dbReference>
<dbReference type="InterPro" id="IPR050454">
    <property type="entry name" value="RTT106/SSRP1_HistChap/FACT"/>
</dbReference>
<evidence type="ECO:0000256" key="4">
    <source>
        <dbReference type="ARBA" id="ARBA00023186"/>
    </source>
</evidence>
<keyword evidence="4" id="KW-0143">Chaperone</keyword>
<evidence type="ECO:0000256" key="1">
    <source>
        <dbReference type="ARBA" id="ARBA00006159"/>
    </source>
</evidence>
<gene>
    <name evidence="7" type="ORF">CANCADRAFT_124616</name>
</gene>
<name>A0A1E4T9Z3_9ASCO</name>
<dbReference type="Proteomes" id="UP000095023">
    <property type="component" value="Unassembled WGS sequence"/>
</dbReference>
<evidence type="ECO:0000256" key="3">
    <source>
        <dbReference type="ARBA" id="ARBA00018462"/>
    </source>
</evidence>
<keyword evidence="8" id="KW-1185">Reference proteome</keyword>
<dbReference type="Pfam" id="PF08512">
    <property type="entry name" value="Rttp106-like_middle"/>
    <property type="match status" value="1"/>
</dbReference>
<dbReference type="GO" id="GO:0031491">
    <property type="term" value="F:nucleosome binding"/>
    <property type="evidence" value="ECO:0007669"/>
    <property type="project" value="TreeGrafter"/>
</dbReference>
<evidence type="ECO:0000313" key="8">
    <source>
        <dbReference type="Proteomes" id="UP000095023"/>
    </source>
</evidence>
<reference evidence="8" key="1">
    <citation type="submission" date="2016-02" db="EMBL/GenBank/DDBJ databases">
        <title>Comparative genomics of biotechnologically important yeasts.</title>
        <authorList>
            <consortium name="DOE Joint Genome Institute"/>
            <person name="Riley R."/>
            <person name="Haridas S."/>
            <person name="Wolfe K.H."/>
            <person name="Lopes M.R."/>
            <person name="Hittinger C.T."/>
            <person name="Goker M."/>
            <person name="Salamov A."/>
            <person name="Wisecaver J."/>
            <person name="Long T.M."/>
            <person name="Aerts A.L."/>
            <person name="Barry K."/>
            <person name="Choi C."/>
            <person name="Clum A."/>
            <person name="Coughlan A.Y."/>
            <person name="Deshpande S."/>
            <person name="Douglass A.P."/>
            <person name="Hanson S.J."/>
            <person name="Klenk H.-P."/>
            <person name="Labutti K."/>
            <person name="Lapidus A."/>
            <person name="Lindquist E."/>
            <person name="Lipzen A."/>
            <person name="Meier-Kolthoff J.P."/>
            <person name="Ohm R.A."/>
            <person name="Otillar R.P."/>
            <person name="Pangilinan J."/>
            <person name="Peng Y."/>
            <person name="Rokas A."/>
            <person name="Rosa C.A."/>
            <person name="Scheuner C."/>
            <person name="Sibirny A.A."/>
            <person name="Slot J.C."/>
            <person name="Stielow J.B."/>
            <person name="Sun H."/>
            <person name="Kurtzman C.P."/>
            <person name="Blackwell M."/>
            <person name="Jeffries T.W."/>
            <person name="Grigoriev I.V."/>
        </authorList>
    </citation>
    <scope>NUCLEOTIDE SEQUENCE [LARGE SCALE GENOMIC DNA]</scope>
    <source>
        <strain evidence="8">NRRL Y-17796</strain>
    </source>
</reference>
<dbReference type="SMART" id="SM01287">
    <property type="entry name" value="Rtt106"/>
    <property type="match status" value="1"/>
</dbReference>
<accession>A0A1E4T9Z3</accession>